<dbReference type="GO" id="GO:0016604">
    <property type="term" value="C:nuclear body"/>
    <property type="evidence" value="ECO:0007669"/>
    <property type="project" value="TreeGrafter"/>
</dbReference>
<dbReference type="OrthoDB" id="7863823at2759"/>
<dbReference type="AlphaFoldDB" id="A0A1I8MVY4"/>
<feature type="compositionally biased region" description="Polar residues" evidence="1">
    <location>
        <begin position="211"/>
        <end position="220"/>
    </location>
</feature>
<keyword evidence="4" id="KW-1185">Reference proteome</keyword>
<feature type="compositionally biased region" description="Polar residues" evidence="1">
    <location>
        <begin position="233"/>
        <end position="246"/>
    </location>
</feature>
<evidence type="ECO:0000313" key="3">
    <source>
        <dbReference type="EnsemblMetazoa" id="MDOA008997-PA"/>
    </source>
</evidence>
<name>A0A1I8MVY4_MUSDO</name>
<evidence type="ECO:0000259" key="2">
    <source>
        <dbReference type="Pfam" id="PF13837"/>
    </source>
</evidence>
<dbReference type="InterPro" id="IPR026095">
    <property type="entry name" value="Myb/SANT-like_DNA-bd_dom_prot"/>
</dbReference>
<feature type="compositionally biased region" description="Basic and acidic residues" evidence="1">
    <location>
        <begin position="63"/>
        <end position="72"/>
    </location>
</feature>
<dbReference type="KEGG" id="mde:101899382"/>
<dbReference type="RefSeq" id="XP_005189766.1">
    <property type="nucleotide sequence ID" value="XM_005189709.3"/>
</dbReference>
<dbReference type="GO" id="GO:0045893">
    <property type="term" value="P:positive regulation of DNA-templated transcription"/>
    <property type="evidence" value="ECO:0007669"/>
    <property type="project" value="TreeGrafter"/>
</dbReference>
<reference evidence="3" key="1">
    <citation type="submission" date="2020-05" db="UniProtKB">
        <authorList>
            <consortium name="EnsemblMetazoa"/>
        </authorList>
    </citation>
    <scope>IDENTIFICATION</scope>
    <source>
        <strain evidence="3">Aabys</strain>
    </source>
</reference>
<evidence type="ECO:0000313" key="5">
    <source>
        <dbReference type="RefSeq" id="XP_005189766.1"/>
    </source>
</evidence>
<dbReference type="EnsemblMetazoa" id="MDOA008997-RA">
    <property type="protein sequence ID" value="MDOA008997-PA"/>
    <property type="gene ID" value="MDOA008997"/>
</dbReference>
<evidence type="ECO:0000256" key="1">
    <source>
        <dbReference type="SAM" id="MobiDB-lite"/>
    </source>
</evidence>
<dbReference type="VEuPathDB" id="VectorBase:MDOMA2_003779"/>
<feature type="domain" description="Myb/SANT-like DNA-binding" evidence="2">
    <location>
        <begin position="95"/>
        <end position="182"/>
    </location>
</feature>
<feature type="compositionally biased region" description="Low complexity" evidence="1">
    <location>
        <begin position="374"/>
        <end position="399"/>
    </location>
</feature>
<feature type="compositionally biased region" description="Low complexity" evidence="1">
    <location>
        <begin position="406"/>
        <end position="420"/>
    </location>
</feature>
<feature type="compositionally biased region" description="Basic and acidic residues" evidence="1">
    <location>
        <begin position="16"/>
        <end position="27"/>
    </location>
</feature>
<organism evidence="3">
    <name type="scientific">Musca domestica</name>
    <name type="common">House fly</name>
    <dbReference type="NCBI Taxonomy" id="7370"/>
    <lineage>
        <taxon>Eukaryota</taxon>
        <taxon>Metazoa</taxon>
        <taxon>Ecdysozoa</taxon>
        <taxon>Arthropoda</taxon>
        <taxon>Hexapoda</taxon>
        <taxon>Insecta</taxon>
        <taxon>Pterygota</taxon>
        <taxon>Neoptera</taxon>
        <taxon>Endopterygota</taxon>
        <taxon>Diptera</taxon>
        <taxon>Brachycera</taxon>
        <taxon>Muscomorpha</taxon>
        <taxon>Muscoidea</taxon>
        <taxon>Muscidae</taxon>
        <taxon>Musca</taxon>
    </lineage>
</organism>
<feature type="compositionally biased region" description="Polar residues" evidence="1">
    <location>
        <begin position="357"/>
        <end position="371"/>
    </location>
</feature>
<gene>
    <name evidence="3" type="primary">101899382</name>
    <name evidence="5" type="synonym">LOC101899382</name>
</gene>
<dbReference type="InterPro" id="IPR044822">
    <property type="entry name" value="Myb_DNA-bind_4"/>
</dbReference>
<evidence type="ECO:0000313" key="4">
    <source>
        <dbReference type="Proteomes" id="UP001652621"/>
    </source>
</evidence>
<feature type="region of interest" description="Disordered" evidence="1">
    <location>
        <begin position="357"/>
        <end position="420"/>
    </location>
</feature>
<dbReference type="Pfam" id="PF13837">
    <property type="entry name" value="Myb_DNA-bind_4"/>
    <property type="match status" value="1"/>
</dbReference>
<dbReference type="GeneID" id="101899382"/>
<dbReference type="PANTHER" id="PTHR22666">
    <property type="entry name" value="MYB_SANT-LIKE DNA-BINDING DOMAIN-CONTAINING PROTEIN 1"/>
    <property type="match status" value="1"/>
</dbReference>
<accession>A0A1I8MVY4</accession>
<protein>
    <submittedName>
        <fullName evidence="5">Activating transcription factor 7-interacting protein 1</fullName>
    </submittedName>
</protein>
<feature type="region of interest" description="Disordered" evidence="1">
    <location>
        <begin position="190"/>
        <end position="246"/>
    </location>
</feature>
<dbReference type="eggNOG" id="ENOG502SA26">
    <property type="taxonomic scope" value="Eukaryota"/>
</dbReference>
<feature type="compositionally biased region" description="Basic and acidic residues" evidence="1">
    <location>
        <begin position="81"/>
        <end position="92"/>
    </location>
</feature>
<sequence length="510" mass="57203">MTEVKADETEVNADNAKAEKEMSKEDTAPPASNEKTTQEEEKEEELSQQAQQTSPPPPSSSSENDKEAKDDGLTLNPLNNDNEHQSETEIKGKNRRYWTPKEEDRFFLIWGRENWRLTKHGKNTIFFAQWAEEMKERFDIDVKPEEVQCKVNQTRAKYRQVKRLLETDRNAVKWKKYDLVEKILKNQYRSKDDEPVPQEALENNRDMSPTELLNSNSDTRPPSPNVSNISNSEQSINLNQTPGDNQQITEDVSLTEQNLSSNVFSNNSNTSFSTELFGLDQMEIKKEIEGDIKMEGFSEFLPIDPQETTNSSADGQKTSQSVTVVTPQAMPPELEAVINGNMGLAAVNNSRGALPNHTNLPLVSTNANSGVDGNVTNHTNSNHTTMEPPRRSSVSSTTTPRKRNRSASSSTAAATAGGATSTALTTAASAAAAMAQDSLEHLYLEEIKKKNIILVEQGEINRKRLRLEERKVKLMEDFFPKYLSLQQDILKKLDNLNNSTPESINIRIED</sequence>
<dbReference type="Proteomes" id="UP001652621">
    <property type="component" value="Unplaced"/>
</dbReference>
<feature type="region of interest" description="Disordered" evidence="1">
    <location>
        <begin position="1"/>
        <end position="94"/>
    </location>
</feature>
<dbReference type="VEuPathDB" id="VectorBase:MDOA008997"/>
<dbReference type="PANTHER" id="PTHR22666:SF3">
    <property type="entry name" value="MYB_SANT-LIKE DNA-BINDING DOMAIN-CONTAINING PROTEIN 1"/>
    <property type="match status" value="1"/>
</dbReference>
<reference evidence="5" key="2">
    <citation type="submission" date="2025-04" db="UniProtKB">
        <authorList>
            <consortium name="RefSeq"/>
        </authorList>
    </citation>
    <scope>IDENTIFICATION</scope>
    <source>
        <strain evidence="5">Aabys</strain>
    </source>
</reference>
<proteinExistence type="predicted"/>